<evidence type="ECO:0000256" key="4">
    <source>
        <dbReference type="ARBA" id="ARBA00022664"/>
    </source>
</evidence>
<reference evidence="10 11" key="1">
    <citation type="submission" date="2024-02" db="EMBL/GenBank/DDBJ databases">
        <authorList>
            <person name="Chen Y."/>
            <person name="Shah S."/>
            <person name="Dougan E. K."/>
            <person name="Thang M."/>
            <person name="Chan C."/>
        </authorList>
    </citation>
    <scope>NUCLEOTIDE SEQUENCE [LARGE SCALE GENOMIC DNA]</scope>
</reference>
<keyword evidence="7" id="KW-0067">ATP-binding</keyword>
<dbReference type="SUPFAM" id="SSF81631">
    <property type="entry name" value="PAP/OAS1 substrate-binding domain"/>
    <property type="match status" value="1"/>
</dbReference>
<dbReference type="InterPro" id="IPR007012">
    <property type="entry name" value="PolA_pol_cen_dom"/>
</dbReference>
<evidence type="ECO:0000256" key="2">
    <source>
        <dbReference type="ARBA" id="ARBA00010912"/>
    </source>
</evidence>
<evidence type="ECO:0000256" key="1">
    <source>
        <dbReference type="ARBA" id="ARBA00004123"/>
    </source>
</evidence>
<feature type="domain" description="Fibronectin type-III" evidence="9">
    <location>
        <begin position="712"/>
        <end position="816"/>
    </location>
</feature>
<dbReference type="Proteomes" id="UP001642484">
    <property type="component" value="Unassembled WGS sequence"/>
</dbReference>
<dbReference type="PROSITE" id="PS50853">
    <property type="entry name" value="FN3"/>
    <property type="match status" value="1"/>
</dbReference>
<evidence type="ECO:0000259" key="9">
    <source>
        <dbReference type="PROSITE" id="PS50853"/>
    </source>
</evidence>
<comment type="similarity">
    <text evidence="2">Belongs to the poly(A) polymerase family.</text>
</comment>
<evidence type="ECO:0000256" key="6">
    <source>
        <dbReference type="ARBA" id="ARBA00022741"/>
    </source>
</evidence>
<evidence type="ECO:0000313" key="11">
    <source>
        <dbReference type="Proteomes" id="UP001642484"/>
    </source>
</evidence>
<proteinExistence type="inferred from homology"/>
<dbReference type="EC" id="2.7.7.19" evidence="3"/>
<evidence type="ECO:0000256" key="3">
    <source>
        <dbReference type="ARBA" id="ARBA00012388"/>
    </source>
</evidence>
<dbReference type="InterPro" id="IPR003961">
    <property type="entry name" value="FN3_dom"/>
</dbReference>
<dbReference type="PANTHER" id="PTHR10682:SF10">
    <property type="entry name" value="POLYNUCLEOTIDE ADENYLYLTRANSFERASE"/>
    <property type="match status" value="1"/>
</dbReference>
<name>A0ABP0MAC4_9DINO</name>
<dbReference type="InterPro" id="IPR036116">
    <property type="entry name" value="FN3_sf"/>
</dbReference>
<dbReference type="PANTHER" id="PTHR10682">
    <property type="entry name" value="POLY A POLYMERASE"/>
    <property type="match status" value="1"/>
</dbReference>
<keyword evidence="8" id="KW-0539">Nucleus</keyword>
<dbReference type="EMBL" id="CAXAMN010016402">
    <property type="protein sequence ID" value="CAK9048051.1"/>
    <property type="molecule type" value="Genomic_DNA"/>
</dbReference>
<keyword evidence="11" id="KW-1185">Reference proteome</keyword>
<sequence>MTSRMSNLDETLVKLAGELTGDPETKAFYGNVEALQDSIIELCQKAFHRFCGQTKGGPAGQLLPISVNQIGFQNAQASLRRGEVFDLVYVVPESVALWEMLQVLENEVEKVAQAVRTAGGDGMLHSPGLEFTYEGAAVKLLLANDADVSKISPDTVNSRVAGLIARLVSKSILDSVPDLGAFHGLLKCIRLWAKQRGLYGPSHDFGYIGGMGWAICCAHICQANPQSRSLEQLFTSFFMIMSGWDVQMPISIQPHSQAQAFEGEISQGAGYKVVLPVGKGLSATPNLTASAAHQLQKEFRRGNRMCAKIHAGAAEWSDVYASSKFVERYLHFLQIDVMAASDAIMSQWLLWCRRHLQGIAETLESVRTCHLRTRPWPVWVSFKDPDWHVAKTLLIALRISPPISASSQAGAKPVVDLREVLVTVFEKLCAWPYATKHLGEFDLYIRHMSQPEVGGHIGAVSDKLAEMAAEKGDRSALSRLAEEDLVQFMVKLSVEGFPQAVKVRRMQKYMGTVVRSPEWNKDSPENPWTPGLAVCPELSQQGSGEVLVKQDACGQIRLQPGDKVTFCIPQAAEHGALPQAKLVMLGVTDRPAGSVLACCRIHLPRPGAGEGKPQPAPLCLDLHAFASKVILSGLSIDVGEAELMRFFSKQGATKGIVAHARGCSFASITFPSAADVATFLGRDAHAFADDKETRIALLLNRSGHTCSDQARLPALPAPALQPGEEPSSILISWTPLQLAVGYVVELRPAGAKAEWAPVDVGTGGSVQPGYFAQSCSSCKVAGLRPGLAYEARVTYISSCSCCSEASDASTPCAPRGEYRVPREPSYQHPLPANRAQSGVGYPGLSTPTWRCVHGAMVPPPSVPEVLAGDEAGFSVAVRWPSVGHAAAYVIEFREAGSTQTERFVRSAAPTTPGTLVELRVGGLRPVPGRIYVAQVRCVAQCGCESAPSAAACSPPLGCPVPDSASPGGHMVPSQLLDRTTDQTPACRRWPPEGTSASVQMPNGFAFGTWSSGPGPGPMADASPLSVHIATSPEGSRAHAPHSAENTLAAALKEADVLNHAPLIPPPDAPPGAKAFLQDFGEKAIQKELPPEVTGQEECLILD</sequence>
<keyword evidence="6" id="KW-0547">Nucleotide-binding</keyword>
<evidence type="ECO:0000256" key="8">
    <source>
        <dbReference type="ARBA" id="ARBA00023242"/>
    </source>
</evidence>
<organism evidence="10 11">
    <name type="scientific">Durusdinium trenchii</name>
    <dbReference type="NCBI Taxonomy" id="1381693"/>
    <lineage>
        <taxon>Eukaryota</taxon>
        <taxon>Sar</taxon>
        <taxon>Alveolata</taxon>
        <taxon>Dinophyceae</taxon>
        <taxon>Suessiales</taxon>
        <taxon>Symbiodiniaceae</taxon>
        <taxon>Durusdinium</taxon>
    </lineage>
</organism>
<comment type="subcellular location">
    <subcellularLocation>
        <location evidence="1">Nucleus</location>
    </subcellularLocation>
</comment>
<protein>
    <recommendedName>
        <fullName evidence="3">polynucleotide adenylyltransferase</fullName>
        <ecNumber evidence="3">2.7.7.19</ecNumber>
    </recommendedName>
</protein>
<evidence type="ECO:0000256" key="7">
    <source>
        <dbReference type="ARBA" id="ARBA00022840"/>
    </source>
</evidence>
<dbReference type="CDD" id="cd00063">
    <property type="entry name" value="FN3"/>
    <property type="match status" value="1"/>
</dbReference>
<keyword evidence="5" id="KW-0808">Transferase</keyword>
<dbReference type="Gene3D" id="2.60.40.10">
    <property type="entry name" value="Immunoglobulins"/>
    <property type="match status" value="1"/>
</dbReference>
<evidence type="ECO:0000313" key="10">
    <source>
        <dbReference type="EMBL" id="CAK9048051.1"/>
    </source>
</evidence>
<dbReference type="Pfam" id="PF04928">
    <property type="entry name" value="PAP_central"/>
    <property type="match status" value="1"/>
</dbReference>
<gene>
    <name evidence="10" type="ORF">CCMP2556_LOCUS24787</name>
</gene>
<evidence type="ECO:0000256" key="5">
    <source>
        <dbReference type="ARBA" id="ARBA00022679"/>
    </source>
</evidence>
<dbReference type="Gene3D" id="1.10.1410.10">
    <property type="match status" value="1"/>
</dbReference>
<accession>A0ABP0MAC4</accession>
<keyword evidence="4" id="KW-0507">mRNA processing</keyword>
<dbReference type="SUPFAM" id="SSF49265">
    <property type="entry name" value="Fibronectin type III"/>
    <property type="match status" value="1"/>
</dbReference>
<dbReference type="InterPro" id="IPR013783">
    <property type="entry name" value="Ig-like_fold"/>
</dbReference>
<dbReference type="SMART" id="SM00060">
    <property type="entry name" value="FN3"/>
    <property type="match status" value="2"/>
</dbReference>
<comment type="caution">
    <text evidence="10">The sequence shown here is derived from an EMBL/GenBank/DDBJ whole genome shotgun (WGS) entry which is preliminary data.</text>
</comment>